<dbReference type="InterPro" id="IPR037176">
    <property type="entry name" value="Osmotin/thaumatin-like_sf"/>
</dbReference>
<keyword evidence="1" id="KW-1015">Disulfide bond</keyword>
<dbReference type="PIRSF" id="PIRSF002703">
    <property type="entry name" value="Thaumatin"/>
    <property type="match status" value="1"/>
</dbReference>
<accession>A0A8T2R1G9</accession>
<dbReference type="PANTHER" id="PTHR31048">
    <property type="entry name" value="OS03G0233200 PROTEIN"/>
    <property type="match status" value="1"/>
</dbReference>
<feature type="disulfide bond" evidence="1">
    <location>
        <begin position="9"/>
        <end position="31"/>
    </location>
</feature>
<feature type="disulfide bond" evidence="1">
    <location>
        <begin position="45"/>
        <end position="55"/>
    </location>
</feature>
<gene>
    <name evidence="2" type="ORF">KP509_30G018500</name>
</gene>
<dbReference type="Pfam" id="PF00314">
    <property type="entry name" value="Thaumatin"/>
    <property type="match status" value="1"/>
</dbReference>
<name>A0A8T2R1G9_CERRI</name>
<dbReference type="PROSITE" id="PS51367">
    <property type="entry name" value="THAUMATIN_2"/>
    <property type="match status" value="1"/>
</dbReference>
<feature type="disulfide bond" evidence="1">
    <location>
        <begin position="35"/>
        <end position="44"/>
    </location>
</feature>
<evidence type="ECO:0000313" key="3">
    <source>
        <dbReference type="Proteomes" id="UP000825935"/>
    </source>
</evidence>
<dbReference type="SUPFAM" id="SSF49870">
    <property type="entry name" value="Osmotin, thaumatin-like protein"/>
    <property type="match status" value="1"/>
</dbReference>
<dbReference type="OrthoDB" id="785489at2759"/>
<dbReference type="Gene3D" id="2.60.110.10">
    <property type="entry name" value="Thaumatin"/>
    <property type="match status" value="1"/>
</dbReference>
<dbReference type="OMA" id="CKSAGCI"/>
<evidence type="ECO:0008006" key="4">
    <source>
        <dbReference type="Google" id="ProtNLM"/>
    </source>
</evidence>
<reference evidence="2" key="1">
    <citation type="submission" date="2021-08" db="EMBL/GenBank/DDBJ databases">
        <title>WGS assembly of Ceratopteris richardii.</title>
        <authorList>
            <person name="Marchant D.B."/>
            <person name="Chen G."/>
            <person name="Jenkins J."/>
            <person name="Shu S."/>
            <person name="Leebens-Mack J."/>
            <person name="Grimwood J."/>
            <person name="Schmutz J."/>
            <person name="Soltis P."/>
            <person name="Soltis D."/>
            <person name="Chen Z.-H."/>
        </authorList>
    </citation>
    <scope>NUCLEOTIDE SEQUENCE</scope>
    <source>
        <strain evidence="2">Whitten #5841</strain>
        <tissue evidence="2">Leaf</tissue>
    </source>
</reference>
<dbReference type="AlphaFoldDB" id="A0A8T2R1G9"/>
<comment type="caution">
    <text evidence="2">The sequence shown here is derived from an EMBL/GenBank/DDBJ whole genome shotgun (WGS) entry which is preliminary data.</text>
</comment>
<keyword evidence="3" id="KW-1185">Reference proteome</keyword>
<evidence type="ECO:0000313" key="2">
    <source>
        <dbReference type="EMBL" id="KAH7289780.1"/>
    </source>
</evidence>
<dbReference type="Proteomes" id="UP000825935">
    <property type="component" value="Chromosome 30"/>
</dbReference>
<dbReference type="EMBL" id="CM035435">
    <property type="protein sequence ID" value="KAH7289780.1"/>
    <property type="molecule type" value="Genomic_DNA"/>
</dbReference>
<dbReference type="InterPro" id="IPR001938">
    <property type="entry name" value="Thaumatin"/>
</dbReference>
<protein>
    <recommendedName>
        <fullName evidence="4">Thaumatin-like protein</fullName>
    </recommendedName>
</protein>
<dbReference type="SMART" id="SM00205">
    <property type="entry name" value="THN"/>
    <property type="match status" value="1"/>
</dbReference>
<organism evidence="2 3">
    <name type="scientific">Ceratopteris richardii</name>
    <name type="common">Triangle waterfern</name>
    <dbReference type="NCBI Taxonomy" id="49495"/>
    <lineage>
        <taxon>Eukaryota</taxon>
        <taxon>Viridiplantae</taxon>
        <taxon>Streptophyta</taxon>
        <taxon>Embryophyta</taxon>
        <taxon>Tracheophyta</taxon>
        <taxon>Polypodiopsida</taxon>
        <taxon>Polypodiidae</taxon>
        <taxon>Polypodiales</taxon>
        <taxon>Pteridineae</taxon>
        <taxon>Pteridaceae</taxon>
        <taxon>Parkerioideae</taxon>
        <taxon>Ceratopteris</taxon>
    </lineage>
</organism>
<evidence type="ECO:0000256" key="1">
    <source>
        <dbReference type="PIRSR" id="PIRSR002703-1"/>
    </source>
</evidence>
<sequence length="140" mass="15108">MSADLNLNCPKDLQMYSTSSIHLSDSNVIGCRSACDAFQSPQYCCTGTYANPNTCQATPYSEIFKQACPGAYSYAYDDHTSTFTCKGSDYSIIFCPSSLSQLKDLGNSQNASGSKEVSCCFLRSSLSILLLATLAAFTVY</sequence>
<proteinExistence type="predicted"/>